<comment type="caution">
    <text evidence="9">The sequence shown here is derived from an EMBL/GenBank/DDBJ whole genome shotgun (WGS) entry which is preliminary data.</text>
</comment>
<comment type="subcellular location">
    <subcellularLocation>
        <location evidence="1 7">Cell membrane</location>
        <topology evidence="1 7">Multi-pass membrane protein</topology>
    </subcellularLocation>
</comment>
<feature type="transmembrane region" description="Helical" evidence="7">
    <location>
        <begin position="21"/>
        <end position="46"/>
    </location>
</feature>
<proteinExistence type="inferred from homology"/>
<comment type="similarity">
    <text evidence="7">Belongs to the binding-protein-dependent transport system permease family.</text>
</comment>
<organism evidence="9 10">
    <name type="scientific">Rhodococcus globerulus</name>
    <dbReference type="NCBI Taxonomy" id="33008"/>
    <lineage>
        <taxon>Bacteria</taxon>
        <taxon>Bacillati</taxon>
        <taxon>Actinomycetota</taxon>
        <taxon>Actinomycetes</taxon>
        <taxon>Mycobacteriales</taxon>
        <taxon>Nocardiaceae</taxon>
        <taxon>Rhodococcus</taxon>
    </lineage>
</organism>
<keyword evidence="6 7" id="KW-0472">Membrane</keyword>
<dbReference type="Pfam" id="PF00528">
    <property type="entry name" value="BPD_transp_1"/>
    <property type="match status" value="1"/>
</dbReference>
<feature type="transmembrane region" description="Helical" evidence="7">
    <location>
        <begin position="130"/>
        <end position="149"/>
    </location>
</feature>
<dbReference type="PANTHER" id="PTHR43386:SF1">
    <property type="entry name" value="D,D-DIPEPTIDE TRANSPORT SYSTEM PERMEASE PROTEIN DDPC-RELATED"/>
    <property type="match status" value="1"/>
</dbReference>
<evidence type="ECO:0000256" key="2">
    <source>
        <dbReference type="ARBA" id="ARBA00022448"/>
    </source>
</evidence>
<feature type="transmembrane region" description="Helical" evidence="7">
    <location>
        <begin position="155"/>
        <end position="173"/>
    </location>
</feature>
<keyword evidence="4 7" id="KW-0812">Transmembrane</keyword>
<evidence type="ECO:0000256" key="7">
    <source>
        <dbReference type="RuleBase" id="RU363032"/>
    </source>
</evidence>
<dbReference type="SUPFAM" id="SSF161098">
    <property type="entry name" value="MetI-like"/>
    <property type="match status" value="1"/>
</dbReference>
<dbReference type="InterPro" id="IPR000515">
    <property type="entry name" value="MetI-like"/>
</dbReference>
<name>A0ABU4C3C4_RHOGO</name>
<feature type="transmembrane region" description="Helical" evidence="7">
    <location>
        <begin position="257"/>
        <end position="277"/>
    </location>
</feature>
<dbReference type="InterPro" id="IPR050366">
    <property type="entry name" value="BP-dependent_transpt_permease"/>
</dbReference>
<protein>
    <submittedName>
        <fullName evidence="9">ABC transporter permease</fullName>
    </submittedName>
</protein>
<evidence type="ECO:0000256" key="3">
    <source>
        <dbReference type="ARBA" id="ARBA00022475"/>
    </source>
</evidence>
<dbReference type="PROSITE" id="PS50928">
    <property type="entry name" value="ABC_TM1"/>
    <property type="match status" value="1"/>
</dbReference>
<keyword evidence="2 7" id="KW-0813">Transport</keyword>
<gene>
    <name evidence="9" type="ORF">R3Q16_30710</name>
</gene>
<dbReference type="Proteomes" id="UP001185927">
    <property type="component" value="Unassembled WGS sequence"/>
</dbReference>
<dbReference type="EMBL" id="JAWLKB010000028">
    <property type="protein sequence ID" value="MDV6271002.1"/>
    <property type="molecule type" value="Genomic_DNA"/>
</dbReference>
<evidence type="ECO:0000313" key="9">
    <source>
        <dbReference type="EMBL" id="MDV6271002.1"/>
    </source>
</evidence>
<keyword evidence="10" id="KW-1185">Reference proteome</keyword>
<accession>A0ABU4C3C4</accession>
<evidence type="ECO:0000256" key="1">
    <source>
        <dbReference type="ARBA" id="ARBA00004651"/>
    </source>
</evidence>
<sequence>MSIDIPIRLPAVDWRRKFRYRLMLILLQPSLILSGLVVLVVAGWWVSPSTFTRLSPYESDSDHGFSPPSLDHPFGTDRIGRDLYARVVYGAANTVEAALIAVFIGLVLGSLIGLLSGSLGGAFDTVVTRIVDVLLSLPSLLLSMVVVAATGYGMVNIAIAVGIASIATFARVMRSEVLRVARSQFVEAAGTLGVGYWRVLATHVLPNSARPVVALAALELGTSILAVSSLGFLGYGLQAPEPEWGLSVSEGRDYLASYPWIALLPGVVIVLVVLSANRIGKSLGEIR</sequence>
<evidence type="ECO:0000256" key="5">
    <source>
        <dbReference type="ARBA" id="ARBA00022989"/>
    </source>
</evidence>
<dbReference type="Gene3D" id="1.10.3720.10">
    <property type="entry name" value="MetI-like"/>
    <property type="match status" value="1"/>
</dbReference>
<feature type="transmembrane region" description="Helical" evidence="7">
    <location>
        <begin position="212"/>
        <end position="237"/>
    </location>
</feature>
<dbReference type="InterPro" id="IPR035906">
    <property type="entry name" value="MetI-like_sf"/>
</dbReference>
<feature type="transmembrane region" description="Helical" evidence="7">
    <location>
        <begin position="97"/>
        <end position="123"/>
    </location>
</feature>
<dbReference type="CDD" id="cd06261">
    <property type="entry name" value="TM_PBP2"/>
    <property type="match status" value="1"/>
</dbReference>
<keyword evidence="3" id="KW-1003">Cell membrane</keyword>
<keyword evidence="5 7" id="KW-1133">Transmembrane helix</keyword>
<reference evidence="9 10" key="1">
    <citation type="submission" date="2023-10" db="EMBL/GenBank/DDBJ databases">
        <title>Development of a sustainable strategy for remediation of hydrocarbon-contaminated territories based on the waste exchange concept.</title>
        <authorList>
            <person name="Krivoruchko A."/>
        </authorList>
    </citation>
    <scope>NUCLEOTIDE SEQUENCE [LARGE SCALE GENOMIC DNA]</scope>
    <source>
        <strain evidence="9 10">IEGM 1203</strain>
    </source>
</reference>
<evidence type="ECO:0000256" key="6">
    <source>
        <dbReference type="ARBA" id="ARBA00023136"/>
    </source>
</evidence>
<dbReference type="PANTHER" id="PTHR43386">
    <property type="entry name" value="OLIGOPEPTIDE TRANSPORT SYSTEM PERMEASE PROTEIN APPC"/>
    <property type="match status" value="1"/>
</dbReference>
<evidence type="ECO:0000313" key="10">
    <source>
        <dbReference type="Proteomes" id="UP001185927"/>
    </source>
</evidence>
<evidence type="ECO:0000256" key="4">
    <source>
        <dbReference type="ARBA" id="ARBA00022692"/>
    </source>
</evidence>
<evidence type="ECO:0000259" key="8">
    <source>
        <dbReference type="PROSITE" id="PS50928"/>
    </source>
</evidence>
<feature type="domain" description="ABC transmembrane type-1" evidence="8">
    <location>
        <begin position="91"/>
        <end position="280"/>
    </location>
</feature>